<keyword evidence="2" id="KW-0614">Plasmid</keyword>
<dbReference type="Proteomes" id="UP001432039">
    <property type="component" value="Plasmid unnamed1"/>
</dbReference>
<keyword evidence="1" id="KW-1133">Transmembrane helix</keyword>
<evidence type="ECO:0000313" key="2">
    <source>
        <dbReference type="EMBL" id="WUQ18266.1"/>
    </source>
</evidence>
<keyword evidence="1" id="KW-0472">Membrane</keyword>
<dbReference type="EMBL" id="CP108091">
    <property type="protein sequence ID" value="WUQ18266.1"/>
    <property type="molecule type" value="Genomic_DNA"/>
</dbReference>
<geneLocation type="plasmid" evidence="2 3">
    <name>unnamed1</name>
</geneLocation>
<name>A0ABZ1TTE8_STRVG</name>
<feature type="transmembrane region" description="Helical" evidence="1">
    <location>
        <begin position="6"/>
        <end position="25"/>
    </location>
</feature>
<dbReference type="RefSeq" id="WP_328966211.1">
    <property type="nucleotide sequence ID" value="NZ_CP108091.1"/>
</dbReference>
<reference evidence="2" key="1">
    <citation type="submission" date="2022-10" db="EMBL/GenBank/DDBJ databases">
        <title>The complete genomes of actinobacterial strains from the NBC collection.</title>
        <authorList>
            <person name="Joergensen T.S."/>
            <person name="Alvarez Arevalo M."/>
            <person name="Sterndorff E.B."/>
            <person name="Faurdal D."/>
            <person name="Vuksanovic O."/>
            <person name="Mourched A.-S."/>
            <person name="Charusanti P."/>
            <person name="Shaw S."/>
            <person name="Blin K."/>
            <person name="Weber T."/>
        </authorList>
    </citation>
    <scope>NUCLEOTIDE SEQUENCE</scope>
    <source>
        <strain evidence="2">NBC_00248</strain>
        <plasmid evidence="2">unnamed1</plasmid>
    </source>
</reference>
<evidence type="ECO:0000256" key="1">
    <source>
        <dbReference type="SAM" id="Phobius"/>
    </source>
</evidence>
<gene>
    <name evidence="2" type="ORF">OG517_43370</name>
</gene>
<evidence type="ECO:0000313" key="3">
    <source>
        <dbReference type="Proteomes" id="UP001432039"/>
    </source>
</evidence>
<keyword evidence="1" id="KW-0812">Transmembrane</keyword>
<protein>
    <submittedName>
        <fullName evidence="2">Uncharacterized protein</fullName>
    </submittedName>
</protein>
<proteinExistence type="predicted"/>
<accession>A0ABZ1TTE8</accession>
<organism evidence="2 3">
    <name type="scientific">Streptomyces virginiae</name>
    <name type="common">Streptomyces cinnamonensis</name>
    <dbReference type="NCBI Taxonomy" id="1961"/>
    <lineage>
        <taxon>Bacteria</taxon>
        <taxon>Bacillati</taxon>
        <taxon>Actinomycetota</taxon>
        <taxon>Actinomycetes</taxon>
        <taxon>Kitasatosporales</taxon>
        <taxon>Streptomycetaceae</taxon>
        <taxon>Streptomyces</taxon>
    </lineage>
</organism>
<sequence length="44" mass="4721">MNEYLSIAADFLAIVGASLTIALEVRRARRQADRAGDGDEPCGK</sequence>
<keyword evidence="3" id="KW-1185">Reference proteome</keyword>